<evidence type="ECO:0000256" key="1">
    <source>
        <dbReference type="SAM" id="MobiDB-lite"/>
    </source>
</evidence>
<comment type="caution">
    <text evidence="3">The sequence shown here is derived from an EMBL/GenBank/DDBJ whole genome shotgun (WGS) entry which is preliminary data.</text>
</comment>
<sequence length="141" mass="14983">MRHRFVIFVGATVVLAVTVASCSPGPNPAAPAGADTLSIERPGFPPNAPAVGDLAALVVERGRAALTYRGAPVVQACDLVTLDDITAAGLAVVGGTTAGLVERNYLERQGDATSRWRPRTCSPRTHLLRLHPRRGRRPRRD</sequence>
<organism evidence="3 4">
    <name type="scientific">Pseudonocardia aurantiaca</name>
    <dbReference type="NCBI Taxonomy" id="75290"/>
    <lineage>
        <taxon>Bacteria</taxon>
        <taxon>Bacillati</taxon>
        <taxon>Actinomycetota</taxon>
        <taxon>Actinomycetes</taxon>
        <taxon>Pseudonocardiales</taxon>
        <taxon>Pseudonocardiaceae</taxon>
        <taxon>Pseudonocardia</taxon>
    </lineage>
</organism>
<evidence type="ECO:0000313" key="3">
    <source>
        <dbReference type="EMBL" id="MFD1535304.1"/>
    </source>
</evidence>
<feature type="signal peptide" evidence="2">
    <location>
        <begin position="1"/>
        <end position="29"/>
    </location>
</feature>
<feature type="chain" id="PRO_5045222022" evidence="2">
    <location>
        <begin position="30"/>
        <end position="141"/>
    </location>
</feature>
<name>A0ABW4FYR4_9PSEU</name>
<dbReference type="EMBL" id="JBHUCP010000052">
    <property type="protein sequence ID" value="MFD1535304.1"/>
    <property type="molecule type" value="Genomic_DNA"/>
</dbReference>
<reference evidence="4" key="1">
    <citation type="journal article" date="2019" name="Int. J. Syst. Evol. Microbiol.">
        <title>The Global Catalogue of Microorganisms (GCM) 10K type strain sequencing project: providing services to taxonomists for standard genome sequencing and annotation.</title>
        <authorList>
            <consortium name="The Broad Institute Genomics Platform"/>
            <consortium name="The Broad Institute Genome Sequencing Center for Infectious Disease"/>
            <person name="Wu L."/>
            <person name="Ma J."/>
        </authorList>
    </citation>
    <scope>NUCLEOTIDE SEQUENCE [LARGE SCALE GENOMIC DNA]</scope>
    <source>
        <strain evidence="4">JCM 12165</strain>
    </source>
</reference>
<dbReference type="RefSeq" id="WP_343981390.1">
    <property type="nucleotide sequence ID" value="NZ_BAAAJG010000014.1"/>
</dbReference>
<protein>
    <submittedName>
        <fullName evidence="3">Uncharacterized protein</fullName>
    </submittedName>
</protein>
<feature type="compositionally biased region" description="Basic residues" evidence="1">
    <location>
        <begin position="126"/>
        <end position="141"/>
    </location>
</feature>
<feature type="region of interest" description="Disordered" evidence="1">
    <location>
        <begin position="115"/>
        <end position="141"/>
    </location>
</feature>
<evidence type="ECO:0000256" key="2">
    <source>
        <dbReference type="SAM" id="SignalP"/>
    </source>
</evidence>
<keyword evidence="4" id="KW-1185">Reference proteome</keyword>
<dbReference type="PROSITE" id="PS51257">
    <property type="entry name" value="PROKAR_LIPOPROTEIN"/>
    <property type="match status" value="1"/>
</dbReference>
<evidence type="ECO:0000313" key="4">
    <source>
        <dbReference type="Proteomes" id="UP001597145"/>
    </source>
</evidence>
<proteinExistence type="predicted"/>
<dbReference type="Proteomes" id="UP001597145">
    <property type="component" value="Unassembled WGS sequence"/>
</dbReference>
<keyword evidence="2" id="KW-0732">Signal</keyword>
<accession>A0ABW4FYR4</accession>
<gene>
    <name evidence="3" type="ORF">ACFSCY_38455</name>
</gene>